<proteinExistence type="predicted"/>
<dbReference type="EMBL" id="SMMG02000009">
    <property type="protein sequence ID" value="KAA3462883.1"/>
    <property type="molecule type" value="Genomic_DNA"/>
</dbReference>
<dbReference type="Proteomes" id="UP000325315">
    <property type="component" value="Unassembled WGS sequence"/>
</dbReference>
<reference evidence="1" key="1">
    <citation type="submission" date="2019-08" db="EMBL/GenBank/DDBJ databases">
        <authorList>
            <person name="Liu F."/>
        </authorList>
    </citation>
    <scope>NUCLEOTIDE SEQUENCE [LARGE SCALE GENOMIC DNA]</scope>
    <source>
        <strain evidence="1">PA1801</strain>
        <tissue evidence="1">Leaf</tissue>
    </source>
</reference>
<protein>
    <submittedName>
        <fullName evidence="1">Oligopeptide transporter 4-like</fullName>
    </submittedName>
</protein>
<sequence length="63" mass="7389">MQDPPLLAAGKFRGIMTEDPNQHLKRFLQLCDTFKYNRVTDDAIRLRLFPFSLIDNAFSWLDS</sequence>
<organism evidence="1 2">
    <name type="scientific">Gossypium australe</name>
    <dbReference type="NCBI Taxonomy" id="47621"/>
    <lineage>
        <taxon>Eukaryota</taxon>
        <taxon>Viridiplantae</taxon>
        <taxon>Streptophyta</taxon>
        <taxon>Embryophyta</taxon>
        <taxon>Tracheophyta</taxon>
        <taxon>Spermatophyta</taxon>
        <taxon>Magnoliopsida</taxon>
        <taxon>eudicotyledons</taxon>
        <taxon>Gunneridae</taxon>
        <taxon>Pentapetalae</taxon>
        <taxon>rosids</taxon>
        <taxon>malvids</taxon>
        <taxon>Malvales</taxon>
        <taxon>Malvaceae</taxon>
        <taxon>Malvoideae</taxon>
        <taxon>Gossypium</taxon>
    </lineage>
</organism>
<dbReference type="AlphaFoldDB" id="A0A5B6V1L3"/>
<keyword evidence="2" id="KW-1185">Reference proteome</keyword>
<evidence type="ECO:0000313" key="1">
    <source>
        <dbReference type="EMBL" id="KAA3462883.1"/>
    </source>
</evidence>
<accession>A0A5B6V1L3</accession>
<name>A0A5B6V1L3_9ROSI</name>
<evidence type="ECO:0000313" key="2">
    <source>
        <dbReference type="Proteomes" id="UP000325315"/>
    </source>
</evidence>
<dbReference type="OrthoDB" id="1740797at2759"/>
<gene>
    <name evidence="1" type="ORF">EPI10_029329</name>
</gene>
<comment type="caution">
    <text evidence="1">The sequence shown here is derived from an EMBL/GenBank/DDBJ whole genome shotgun (WGS) entry which is preliminary data.</text>
</comment>